<sequence length="131" mass="15262">MARRGRSRILVGFAVAMFLGVAVYFRLWAIQHSLASDDAELIRRQFDLANKEAMDESAEWRFRFDKEAERASKCAKELEEIKESLEKKEDSTSSESSDKRLKMLQKENAALLKQMETLKNELEAEKRRCRS</sequence>
<keyword evidence="2" id="KW-0812">Transmembrane</keyword>
<dbReference type="PANTHER" id="PTHR37215">
    <property type="entry name" value="ACYL-COA-BINDING DOMAIN PROTEIN"/>
    <property type="match status" value="1"/>
</dbReference>
<accession>A0ABR2ENL9</accession>
<keyword evidence="4" id="KW-1185">Reference proteome</keyword>
<evidence type="ECO:0000256" key="2">
    <source>
        <dbReference type="SAM" id="Phobius"/>
    </source>
</evidence>
<evidence type="ECO:0000313" key="3">
    <source>
        <dbReference type="EMBL" id="KAK8563589.1"/>
    </source>
</evidence>
<keyword evidence="2" id="KW-0472">Membrane</keyword>
<evidence type="ECO:0000313" key="4">
    <source>
        <dbReference type="Proteomes" id="UP001472677"/>
    </source>
</evidence>
<dbReference type="PANTHER" id="PTHR37215:SF1">
    <property type="entry name" value="ACYL-COA-BINDING DOMAIN PROTEIN"/>
    <property type="match status" value="1"/>
</dbReference>
<evidence type="ECO:0000256" key="1">
    <source>
        <dbReference type="SAM" id="Coils"/>
    </source>
</evidence>
<dbReference type="EMBL" id="JBBPBM010000011">
    <property type="protein sequence ID" value="KAK8563589.1"/>
    <property type="molecule type" value="Genomic_DNA"/>
</dbReference>
<gene>
    <name evidence="3" type="ORF">V6N12_035735</name>
</gene>
<proteinExistence type="predicted"/>
<comment type="caution">
    <text evidence="3">The sequence shown here is derived from an EMBL/GenBank/DDBJ whole genome shotgun (WGS) entry which is preliminary data.</text>
</comment>
<feature type="transmembrane region" description="Helical" evidence="2">
    <location>
        <begin position="9"/>
        <end position="29"/>
    </location>
</feature>
<keyword evidence="2" id="KW-1133">Transmembrane helix</keyword>
<protein>
    <submittedName>
        <fullName evidence="3">Uncharacterized protein</fullName>
    </submittedName>
</protein>
<name>A0ABR2ENL9_9ROSI</name>
<keyword evidence="1" id="KW-0175">Coiled coil</keyword>
<organism evidence="3 4">
    <name type="scientific">Hibiscus sabdariffa</name>
    <name type="common">roselle</name>
    <dbReference type="NCBI Taxonomy" id="183260"/>
    <lineage>
        <taxon>Eukaryota</taxon>
        <taxon>Viridiplantae</taxon>
        <taxon>Streptophyta</taxon>
        <taxon>Embryophyta</taxon>
        <taxon>Tracheophyta</taxon>
        <taxon>Spermatophyta</taxon>
        <taxon>Magnoliopsida</taxon>
        <taxon>eudicotyledons</taxon>
        <taxon>Gunneridae</taxon>
        <taxon>Pentapetalae</taxon>
        <taxon>rosids</taxon>
        <taxon>malvids</taxon>
        <taxon>Malvales</taxon>
        <taxon>Malvaceae</taxon>
        <taxon>Malvoideae</taxon>
        <taxon>Hibiscus</taxon>
    </lineage>
</organism>
<reference evidence="3 4" key="1">
    <citation type="journal article" date="2024" name="G3 (Bethesda)">
        <title>Genome assembly of Hibiscus sabdariffa L. provides insights into metabolisms of medicinal natural products.</title>
        <authorList>
            <person name="Kim T."/>
        </authorList>
    </citation>
    <scope>NUCLEOTIDE SEQUENCE [LARGE SCALE GENOMIC DNA]</scope>
    <source>
        <strain evidence="3">TK-2024</strain>
        <tissue evidence="3">Old leaves</tissue>
    </source>
</reference>
<dbReference type="Proteomes" id="UP001472677">
    <property type="component" value="Unassembled WGS sequence"/>
</dbReference>
<feature type="coiled-coil region" evidence="1">
    <location>
        <begin position="68"/>
        <end position="128"/>
    </location>
</feature>